<accession>A0A9P6TDL3</accession>
<dbReference type="AlphaFoldDB" id="A0A9P6TDL3"/>
<organism evidence="1 2">
    <name type="scientific">Cronartium quercuum f. sp. fusiforme G11</name>
    <dbReference type="NCBI Taxonomy" id="708437"/>
    <lineage>
        <taxon>Eukaryota</taxon>
        <taxon>Fungi</taxon>
        <taxon>Dikarya</taxon>
        <taxon>Basidiomycota</taxon>
        <taxon>Pucciniomycotina</taxon>
        <taxon>Pucciniomycetes</taxon>
        <taxon>Pucciniales</taxon>
        <taxon>Coleosporiaceae</taxon>
        <taxon>Cronartium</taxon>
    </lineage>
</organism>
<comment type="caution">
    <text evidence="1">The sequence shown here is derived from an EMBL/GenBank/DDBJ whole genome shotgun (WGS) entry which is preliminary data.</text>
</comment>
<keyword evidence="2" id="KW-1185">Reference proteome</keyword>
<evidence type="ECO:0000313" key="2">
    <source>
        <dbReference type="Proteomes" id="UP000886653"/>
    </source>
</evidence>
<protein>
    <submittedName>
        <fullName evidence="1">Uncharacterized protein</fullName>
    </submittedName>
</protein>
<evidence type="ECO:0000313" key="1">
    <source>
        <dbReference type="EMBL" id="KAG0148477.1"/>
    </source>
</evidence>
<reference evidence="1" key="1">
    <citation type="submission" date="2013-11" db="EMBL/GenBank/DDBJ databases">
        <title>Genome sequence of the fusiform rust pathogen reveals effectors for host alternation and coevolution with pine.</title>
        <authorList>
            <consortium name="DOE Joint Genome Institute"/>
            <person name="Smith K."/>
            <person name="Pendleton A."/>
            <person name="Kubisiak T."/>
            <person name="Anderson C."/>
            <person name="Salamov A."/>
            <person name="Aerts A."/>
            <person name="Riley R."/>
            <person name="Clum A."/>
            <person name="Lindquist E."/>
            <person name="Ence D."/>
            <person name="Campbell M."/>
            <person name="Kronenberg Z."/>
            <person name="Feau N."/>
            <person name="Dhillon B."/>
            <person name="Hamelin R."/>
            <person name="Burleigh J."/>
            <person name="Smith J."/>
            <person name="Yandell M."/>
            <person name="Nelson C."/>
            <person name="Grigoriev I."/>
            <person name="Davis J."/>
        </authorList>
    </citation>
    <scope>NUCLEOTIDE SEQUENCE</scope>
    <source>
        <strain evidence="1">G11</strain>
    </source>
</reference>
<proteinExistence type="predicted"/>
<dbReference type="EMBL" id="MU167236">
    <property type="protein sequence ID" value="KAG0148477.1"/>
    <property type="molecule type" value="Genomic_DNA"/>
</dbReference>
<gene>
    <name evidence="1" type="ORF">CROQUDRAFT_714474</name>
</gene>
<name>A0A9P6TDL3_9BASI</name>
<dbReference type="Proteomes" id="UP000886653">
    <property type="component" value="Unassembled WGS sequence"/>
</dbReference>
<sequence>MYGSLRVLWVLCNVGGLIISPKLVKRRIPESIELTTFHAHASTSVPASLHTAKLEAIVGGDVNVPIETFNEEKAYGFWTQTTPILRKDPVESTKRGLATWMSFLKLKPIINDFKRIVLRTDPHQDYYTLAQKMRQESATSKIREIGQAISRLKKEAPSLVIKPESDLLVAITRTIDDIISWSMQALTDMGITEKERIWVLASLSYLEQHLGHYFPNPFKKLEPGVRLSRGELELELTKGKITLREVRELFSNPEKDISDKTVKEALQRVAVLASIHQSLRDQKPKTTTLEFAKLHDYLLKTELPDTNNEITGVESPEDESTRILNYIKMVTMNIHSTELEKTHTHEISYHLYKYNLPYNLPERLTQTLTTDQKFRVRFNRIKAQQICQEVFQDDELTQPAQELLEPFKDLESLDPQRIRSLMEATPDGQRTNPAQEIVKLLNNPESLVPKNVVSAIKAITSAEDPNLGLHDRIQIYKVVEAVYTFNQVVHDLWETELHENIILSPWLAKIWFKLYPTLEPPDFSLVELESLYSWRRPTLLQAARRQILLNEIEEITAAKSEISVKLSNLGKLSRQKTPEAFLTADQVYINLFAELGKCALNPKEHQSDKHYQMLLFESLCQILDWDEKYYGRLIEDLGTEPILSDQIEKLCHQVVLKDSSTSGIAPLQLRKIVDRLLHEYIKAQARYTAAA</sequence>